<dbReference type="PATRIC" id="fig|1114960.4.peg.282"/>
<accession>H0JL42</accession>
<evidence type="ECO:0000313" key="2">
    <source>
        <dbReference type="EMBL" id="EHK86377.1"/>
    </source>
</evidence>
<gene>
    <name evidence="2" type="ORF">AK37_01477</name>
</gene>
<dbReference type="EMBL" id="AHBW01000026">
    <property type="protein sequence ID" value="EHK86377.1"/>
    <property type="molecule type" value="Genomic_DNA"/>
</dbReference>
<evidence type="ECO:0000313" key="3">
    <source>
        <dbReference type="Proteomes" id="UP000005064"/>
    </source>
</evidence>
<dbReference type="GO" id="GO:0009253">
    <property type="term" value="P:peptidoglycan catabolic process"/>
    <property type="evidence" value="ECO:0007669"/>
    <property type="project" value="InterPro"/>
</dbReference>
<comment type="caution">
    <text evidence="2">The sequence shown here is derived from an EMBL/GenBank/DDBJ whole genome shotgun (WGS) entry which is preliminary data.</text>
</comment>
<dbReference type="Proteomes" id="UP000005064">
    <property type="component" value="Unassembled WGS sequence"/>
</dbReference>
<name>H0JL42_9NOCA</name>
<proteinExistence type="predicted"/>
<dbReference type="InterPro" id="IPR002502">
    <property type="entry name" value="Amidase_domain"/>
</dbReference>
<feature type="domain" description="N-acetylmuramoyl-L-alanine amidase" evidence="1">
    <location>
        <begin position="165"/>
        <end position="311"/>
    </location>
</feature>
<dbReference type="Pfam" id="PF01510">
    <property type="entry name" value="Amidase_2"/>
    <property type="match status" value="1"/>
</dbReference>
<dbReference type="AlphaFoldDB" id="H0JL42"/>
<dbReference type="GO" id="GO:0008745">
    <property type="term" value="F:N-acetylmuramoyl-L-alanine amidase activity"/>
    <property type="evidence" value="ECO:0007669"/>
    <property type="project" value="InterPro"/>
</dbReference>
<dbReference type="InterPro" id="IPR013207">
    <property type="entry name" value="LGFP"/>
</dbReference>
<dbReference type="RefSeq" id="WP_006550292.1">
    <property type="nucleotide sequence ID" value="NZ_AHBW01000026.1"/>
</dbReference>
<dbReference type="InterPro" id="IPR036505">
    <property type="entry name" value="Amidase/PGRP_sf"/>
</dbReference>
<dbReference type="Pfam" id="PF08310">
    <property type="entry name" value="LGFP"/>
    <property type="match status" value="3"/>
</dbReference>
<protein>
    <recommendedName>
        <fullName evidence="1">N-acetylmuramoyl-L-alanine amidase domain-containing protein</fullName>
    </recommendedName>
</protein>
<evidence type="ECO:0000259" key="1">
    <source>
        <dbReference type="SMART" id="SM00644"/>
    </source>
</evidence>
<organism evidence="2 3">
    <name type="scientific">Rhodococcus pyridinivorans AK37</name>
    <dbReference type="NCBI Taxonomy" id="1114960"/>
    <lineage>
        <taxon>Bacteria</taxon>
        <taxon>Bacillati</taxon>
        <taxon>Actinomycetota</taxon>
        <taxon>Actinomycetes</taxon>
        <taxon>Mycobacteriales</taxon>
        <taxon>Nocardiaceae</taxon>
        <taxon>Rhodococcus</taxon>
    </lineage>
</organism>
<dbReference type="SUPFAM" id="SSF55846">
    <property type="entry name" value="N-acetylmuramoyl-L-alanine amidase-like"/>
    <property type="match status" value="1"/>
</dbReference>
<sequence length="510" mass="56561">MAPKRDEYAREILRAGLDMGITPKGIVIAFATVSVECDWFMYANRADPESLKFPHERIGSDSRSSGLFQQQPPWWGTVADRMDPYRSARMFFEALKKLDYNSDAHTPGWYAQAVQRSSFPDRYDTRIGEARELYERLAGDIPEPAEGQLVPAYTMNEIDLTGSHASHSSRNGAKPWLFVLHTQEGGGNAEGLHNYFKRAPVSYHYTVDNSTLIGSVDTDRASWSVLDANPYTINLCFAGSRAAQSREEWIGKFGNAIDLAAQVAVRDCLKYGIDPRILAQDYTAIGRRTQGICDHSGITFGLKIGDHTDVGKNFPWDVFTDRVNHWLHGSGSATPPAPVGNAIDAEAEVAKDWIGKRLTDGEGDAIDGGKYAHFENGSIYWHPTTGAWAIPAAIMEPYAALRWEQSYVGFPVGRHTVLDEGVVQGFQGGAIYRKNGYGGHVVTGMIRAFWNRSGYENGRFGWPVSDEIWANEKGTVRYQNFEGGRITWSADGVVGTHERPGFDAITTEEN</sequence>
<reference evidence="2 3" key="1">
    <citation type="submission" date="2011-12" db="EMBL/GenBank/DDBJ databases">
        <authorList>
            <person name="Kriszt B."/>
            <person name="Tancsics A."/>
            <person name="Cserhati M."/>
            <person name="Toth A."/>
            <person name="Nagy I."/>
            <person name="Horvath B."/>
            <person name="Tamura T."/>
            <person name="Kukolya J."/>
            <person name="Szoboszlay S."/>
        </authorList>
    </citation>
    <scope>NUCLEOTIDE SEQUENCE [LARGE SCALE GENOMIC DNA]</scope>
    <source>
        <strain evidence="2 3">AK37</strain>
    </source>
</reference>
<dbReference type="SMART" id="SM00644">
    <property type="entry name" value="Ami_2"/>
    <property type="match status" value="1"/>
</dbReference>
<dbReference type="Gene3D" id="3.40.80.10">
    <property type="entry name" value="Peptidoglycan recognition protein-like"/>
    <property type="match status" value="1"/>
</dbReference>